<dbReference type="InterPro" id="IPR020548">
    <property type="entry name" value="Fructose_bisphosphatase_AS"/>
</dbReference>
<feature type="domain" description="Fructose-1-6-bisphosphatase class 1 C-terminal" evidence="15">
    <location>
        <begin position="274"/>
        <end position="402"/>
    </location>
</feature>
<comment type="subcellular location">
    <subcellularLocation>
        <location evidence="3">Cytoplasm</location>
    </subcellularLocation>
</comment>
<dbReference type="HAMAP" id="MF_01855">
    <property type="entry name" value="FBPase_class1"/>
    <property type="match status" value="1"/>
</dbReference>
<name>A0A7S4AXL6_9STRA</name>
<dbReference type="EMBL" id="HBIX01034876">
    <property type="protein sequence ID" value="CAE0730016.1"/>
    <property type="molecule type" value="Transcribed_RNA"/>
</dbReference>
<dbReference type="GO" id="GO:0006094">
    <property type="term" value="P:gluconeogenesis"/>
    <property type="evidence" value="ECO:0007669"/>
    <property type="project" value="TreeGrafter"/>
</dbReference>
<feature type="domain" description="Fructose-1-6-bisphosphatase class I N-terminal" evidence="14">
    <location>
        <begin position="85"/>
        <end position="268"/>
    </location>
</feature>
<keyword evidence="13" id="KW-0812">Transmembrane</keyword>
<evidence type="ECO:0000256" key="13">
    <source>
        <dbReference type="SAM" id="Phobius"/>
    </source>
</evidence>
<keyword evidence="10 12" id="KW-0119">Carbohydrate metabolism</keyword>
<keyword evidence="13" id="KW-0472">Membrane</keyword>
<gene>
    <name evidence="16" type="ORF">PAUS00366_LOCUS22801</name>
</gene>
<feature type="transmembrane region" description="Helical" evidence="13">
    <location>
        <begin position="6"/>
        <end position="26"/>
    </location>
</feature>
<dbReference type="Gene3D" id="3.30.540.10">
    <property type="entry name" value="Fructose-1,6-Bisphosphatase, subunit A, domain 1"/>
    <property type="match status" value="1"/>
</dbReference>
<accession>A0A7S4AXL6</accession>
<dbReference type="GO" id="GO:0030388">
    <property type="term" value="P:fructose 1,6-bisphosphate metabolic process"/>
    <property type="evidence" value="ECO:0007669"/>
    <property type="project" value="TreeGrafter"/>
</dbReference>
<evidence type="ECO:0000256" key="9">
    <source>
        <dbReference type="ARBA" id="ARBA00022842"/>
    </source>
</evidence>
<evidence type="ECO:0000313" key="16">
    <source>
        <dbReference type="EMBL" id="CAE0730016.1"/>
    </source>
</evidence>
<evidence type="ECO:0000256" key="2">
    <source>
        <dbReference type="ARBA" id="ARBA00001946"/>
    </source>
</evidence>
<dbReference type="GO" id="GO:0016620">
    <property type="term" value="F:oxidoreductase activity, acting on the aldehyde or oxo group of donors, NAD or NADP as acceptor"/>
    <property type="evidence" value="ECO:0007669"/>
    <property type="project" value="InterPro"/>
</dbReference>
<dbReference type="PRINTS" id="PR00115">
    <property type="entry name" value="F16BPHPHTASE"/>
</dbReference>
<keyword evidence="6" id="KW-0963">Cytoplasm</keyword>
<dbReference type="PIRSF" id="PIRSF000904">
    <property type="entry name" value="FBPtase_SBPase"/>
    <property type="match status" value="1"/>
</dbReference>
<dbReference type="Pfam" id="PF00316">
    <property type="entry name" value="FBPase"/>
    <property type="match status" value="1"/>
</dbReference>
<reference evidence="16" key="1">
    <citation type="submission" date="2021-01" db="EMBL/GenBank/DDBJ databases">
        <authorList>
            <person name="Corre E."/>
            <person name="Pelletier E."/>
            <person name="Niang G."/>
            <person name="Scheremetjew M."/>
            <person name="Finn R."/>
            <person name="Kale V."/>
            <person name="Holt S."/>
            <person name="Cochrane G."/>
            <person name="Meng A."/>
            <person name="Brown T."/>
            <person name="Cohen L."/>
        </authorList>
    </citation>
    <scope>NUCLEOTIDE SEQUENCE</scope>
    <source>
        <strain evidence="16">10249 10 AB</strain>
    </source>
</reference>
<comment type="cofactor">
    <cofactor evidence="2">
        <name>Mg(2+)</name>
        <dbReference type="ChEBI" id="CHEBI:18420"/>
    </cofactor>
</comment>
<dbReference type="GO" id="GO:0005986">
    <property type="term" value="P:sucrose biosynthetic process"/>
    <property type="evidence" value="ECO:0007669"/>
    <property type="project" value="TreeGrafter"/>
</dbReference>
<dbReference type="PROSITE" id="PS00071">
    <property type="entry name" value="GAPDH"/>
    <property type="match status" value="1"/>
</dbReference>
<keyword evidence="13" id="KW-1133">Transmembrane helix</keyword>
<dbReference type="GO" id="GO:0005829">
    <property type="term" value="C:cytosol"/>
    <property type="evidence" value="ECO:0007669"/>
    <property type="project" value="TreeGrafter"/>
</dbReference>
<organism evidence="16">
    <name type="scientific">Pseudo-nitzschia australis</name>
    <dbReference type="NCBI Taxonomy" id="44445"/>
    <lineage>
        <taxon>Eukaryota</taxon>
        <taxon>Sar</taxon>
        <taxon>Stramenopiles</taxon>
        <taxon>Ochrophyta</taxon>
        <taxon>Bacillariophyta</taxon>
        <taxon>Bacillariophyceae</taxon>
        <taxon>Bacillariophycidae</taxon>
        <taxon>Bacillariales</taxon>
        <taxon>Bacillariaceae</taxon>
        <taxon>Pseudo-nitzschia</taxon>
    </lineage>
</organism>
<evidence type="ECO:0000256" key="10">
    <source>
        <dbReference type="ARBA" id="ARBA00023277"/>
    </source>
</evidence>
<proteinExistence type="inferred from homology"/>
<evidence type="ECO:0000259" key="14">
    <source>
        <dbReference type="Pfam" id="PF00316"/>
    </source>
</evidence>
<dbReference type="AlphaFoldDB" id="A0A7S4AXL6"/>
<dbReference type="PIRSF" id="PIRSF500210">
    <property type="entry name" value="FBPtase"/>
    <property type="match status" value="1"/>
</dbReference>
<dbReference type="SUPFAM" id="SSF56655">
    <property type="entry name" value="Carbohydrate phosphatase"/>
    <property type="match status" value="1"/>
</dbReference>
<dbReference type="GO" id="GO:0046872">
    <property type="term" value="F:metal ion binding"/>
    <property type="evidence" value="ECO:0007669"/>
    <property type="project" value="UniProtKB-KW"/>
</dbReference>
<evidence type="ECO:0000256" key="6">
    <source>
        <dbReference type="ARBA" id="ARBA00022490"/>
    </source>
</evidence>
<evidence type="ECO:0000259" key="15">
    <source>
        <dbReference type="Pfam" id="PF18913"/>
    </source>
</evidence>
<dbReference type="InterPro" id="IPR033391">
    <property type="entry name" value="FBPase_N"/>
</dbReference>
<dbReference type="GO" id="GO:0006002">
    <property type="term" value="P:fructose 6-phosphate metabolic process"/>
    <property type="evidence" value="ECO:0007669"/>
    <property type="project" value="TreeGrafter"/>
</dbReference>
<evidence type="ECO:0000256" key="11">
    <source>
        <dbReference type="ARBA" id="ARBA00040159"/>
    </source>
</evidence>
<dbReference type="InterPro" id="IPR000146">
    <property type="entry name" value="FBPase_class-1"/>
</dbReference>
<dbReference type="InterPro" id="IPR020830">
    <property type="entry name" value="GlycerAld_3-P_DH_AS"/>
</dbReference>
<dbReference type="CDD" id="cd00354">
    <property type="entry name" value="FBPase"/>
    <property type="match status" value="1"/>
</dbReference>
<dbReference type="PANTHER" id="PTHR11556:SF41">
    <property type="entry name" value="FRUCTOSE-1,6-BISPHOSPHATASE, CYTOSOLIC"/>
    <property type="match status" value="1"/>
</dbReference>
<keyword evidence="9" id="KW-0460">Magnesium</keyword>
<dbReference type="EC" id="3.1.3.11" evidence="5"/>
<evidence type="ECO:0000256" key="12">
    <source>
        <dbReference type="RuleBase" id="RU000508"/>
    </source>
</evidence>
<dbReference type="PANTHER" id="PTHR11556">
    <property type="entry name" value="FRUCTOSE-1,6-BISPHOSPHATASE-RELATED"/>
    <property type="match status" value="1"/>
</dbReference>
<sequence length="411" mass="45297">MVAPSYFYMAIVSICLASCTTFCLAFQANNGGRGIHFGISSRSPQSCTIPTTTQLDMGSGEYKKKNLKTFRRYLEIECWRHTEFRDLEPVLRSVAESCKQINRIVQRAQTDDLYGAAMGPDGKPLDENVQGEVQQQLDVLCNTYMLRAFCGGGSSSIHSVASEEEDDFRCCSDVMTDSAFAKGDYIAVFDPIDGSKNIDSSLPVGSIFGIYKKQPGSDVDESTFLQDGRSLVAAGYCLFSATTVLVLTHGNGVDGFTLDPDSGQFLHTLKDIRIPRKGNIFSFNEANYRGFDEPVQRFLDSLKEGKGKIDLTARYVGALVADVHNILINGGIYGYPSTRSNPDGKLRLLYECAPMAMIIEQAGGAASTGRKRILDIKPKEIHARTPVFLGSVENVFELDQFYEYYDTDDTA</sequence>
<dbReference type="InterPro" id="IPR044015">
    <property type="entry name" value="FBPase_C_dom"/>
</dbReference>
<evidence type="ECO:0000256" key="7">
    <source>
        <dbReference type="ARBA" id="ARBA00022723"/>
    </source>
</evidence>
<protein>
    <recommendedName>
        <fullName evidence="11">Fructose-1,6-bisphosphatase, cytosolic</fullName>
        <ecNumber evidence="5">3.1.3.11</ecNumber>
    </recommendedName>
</protein>
<dbReference type="InterPro" id="IPR028343">
    <property type="entry name" value="FBPtase"/>
</dbReference>
<dbReference type="Gene3D" id="3.40.190.80">
    <property type="match status" value="1"/>
</dbReference>
<evidence type="ECO:0000256" key="5">
    <source>
        <dbReference type="ARBA" id="ARBA00013093"/>
    </source>
</evidence>
<evidence type="ECO:0000256" key="4">
    <source>
        <dbReference type="ARBA" id="ARBA00010941"/>
    </source>
</evidence>
<dbReference type="GO" id="GO:0042132">
    <property type="term" value="F:fructose 1,6-bisphosphate 1-phosphatase activity"/>
    <property type="evidence" value="ECO:0007669"/>
    <property type="project" value="UniProtKB-EC"/>
</dbReference>
<dbReference type="PROSITE" id="PS00124">
    <property type="entry name" value="FBPASE"/>
    <property type="match status" value="1"/>
</dbReference>
<dbReference type="Pfam" id="PF18913">
    <property type="entry name" value="FBPase_C"/>
    <property type="match status" value="1"/>
</dbReference>
<comment type="similarity">
    <text evidence="4 12">Belongs to the FBPase class 1 family.</text>
</comment>
<dbReference type="GO" id="GO:0006000">
    <property type="term" value="P:fructose metabolic process"/>
    <property type="evidence" value="ECO:0007669"/>
    <property type="project" value="TreeGrafter"/>
</dbReference>
<comment type="catalytic activity">
    <reaction evidence="1">
        <text>beta-D-fructose 1,6-bisphosphate + H2O = beta-D-fructose 6-phosphate + phosphate</text>
        <dbReference type="Rhea" id="RHEA:11064"/>
        <dbReference type="ChEBI" id="CHEBI:15377"/>
        <dbReference type="ChEBI" id="CHEBI:32966"/>
        <dbReference type="ChEBI" id="CHEBI:43474"/>
        <dbReference type="ChEBI" id="CHEBI:57634"/>
        <dbReference type="EC" id="3.1.3.11"/>
    </reaction>
</comment>
<dbReference type="FunFam" id="3.40.190.80:FF:000001">
    <property type="entry name" value="Fructose-1,6-bisphosphatase class 1"/>
    <property type="match status" value="1"/>
</dbReference>
<keyword evidence="7" id="KW-0479">Metal-binding</keyword>
<evidence type="ECO:0000256" key="3">
    <source>
        <dbReference type="ARBA" id="ARBA00004496"/>
    </source>
</evidence>
<keyword evidence="8 12" id="KW-0378">Hydrolase</keyword>
<evidence type="ECO:0000256" key="1">
    <source>
        <dbReference type="ARBA" id="ARBA00001273"/>
    </source>
</evidence>
<evidence type="ECO:0000256" key="8">
    <source>
        <dbReference type="ARBA" id="ARBA00022801"/>
    </source>
</evidence>